<feature type="transmembrane region" description="Helical" evidence="8">
    <location>
        <begin position="84"/>
        <end position="106"/>
    </location>
</feature>
<evidence type="ECO:0000256" key="8">
    <source>
        <dbReference type="RuleBase" id="RU079119"/>
    </source>
</evidence>
<evidence type="ECO:0000313" key="9">
    <source>
        <dbReference type="EMBL" id="GIL74197.1"/>
    </source>
</evidence>
<dbReference type="EMBL" id="BNCP01000006">
    <property type="protein sequence ID" value="GIL74197.1"/>
    <property type="molecule type" value="Genomic_DNA"/>
</dbReference>
<gene>
    <name evidence="9" type="ORF">Vretifemale_4225</name>
</gene>
<evidence type="ECO:0000256" key="7">
    <source>
        <dbReference type="ARBA" id="ARBA00023315"/>
    </source>
</evidence>
<comment type="subcellular location">
    <subcellularLocation>
        <location evidence="1">Membrane</location>
        <topology evidence="1">Multi-pass membrane protein</topology>
    </subcellularLocation>
</comment>
<dbReference type="GO" id="GO:0016020">
    <property type="term" value="C:membrane"/>
    <property type="evidence" value="ECO:0007669"/>
    <property type="project" value="UniProtKB-SubCell"/>
</dbReference>
<feature type="transmembrane region" description="Helical" evidence="8">
    <location>
        <begin position="409"/>
        <end position="431"/>
    </location>
</feature>
<comment type="catalytic activity">
    <reaction evidence="8">
        <text>L-cysteinyl-[protein] + hexadecanoyl-CoA = S-hexadecanoyl-L-cysteinyl-[protein] + CoA</text>
        <dbReference type="Rhea" id="RHEA:36683"/>
        <dbReference type="Rhea" id="RHEA-COMP:10131"/>
        <dbReference type="Rhea" id="RHEA-COMP:11032"/>
        <dbReference type="ChEBI" id="CHEBI:29950"/>
        <dbReference type="ChEBI" id="CHEBI:57287"/>
        <dbReference type="ChEBI" id="CHEBI:57379"/>
        <dbReference type="ChEBI" id="CHEBI:74151"/>
        <dbReference type="EC" id="2.3.1.225"/>
    </reaction>
</comment>
<evidence type="ECO:0000256" key="2">
    <source>
        <dbReference type="ARBA" id="ARBA00008574"/>
    </source>
</evidence>
<accession>A0A8J4C405</accession>
<reference evidence="9" key="1">
    <citation type="journal article" date="2021" name="Proc. Natl. Acad. Sci. U.S.A.">
        <title>Three genomes in the algal genus Volvox reveal the fate of a haploid sex-determining region after a transition to homothallism.</title>
        <authorList>
            <person name="Yamamoto K."/>
            <person name="Hamaji T."/>
            <person name="Kawai-Toyooka H."/>
            <person name="Matsuzaki R."/>
            <person name="Takahashi F."/>
            <person name="Nishimura Y."/>
            <person name="Kawachi M."/>
            <person name="Noguchi H."/>
            <person name="Minakuchi Y."/>
            <person name="Umen J.G."/>
            <person name="Toyoda A."/>
            <person name="Nozaki H."/>
        </authorList>
    </citation>
    <scope>NUCLEOTIDE SEQUENCE</scope>
    <source>
        <strain evidence="9">NIES-3786</strain>
    </source>
</reference>
<organism evidence="9 10">
    <name type="scientific">Volvox reticuliferus</name>
    <dbReference type="NCBI Taxonomy" id="1737510"/>
    <lineage>
        <taxon>Eukaryota</taxon>
        <taxon>Viridiplantae</taxon>
        <taxon>Chlorophyta</taxon>
        <taxon>core chlorophytes</taxon>
        <taxon>Chlorophyceae</taxon>
        <taxon>CS clade</taxon>
        <taxon>Chlamydomonadales</taxon>
        <taxon>Volvocaceae</taxon>
        <taxon>Volvox</taxon>
    </lineage>
</organism>
<sequence>DDITRMSAEEVPTLVHSNPSSPTVLCWACGVLVQIPIINGKPALMFRCGWCGAVSEAAPDAAMQQRPRRWRGPWRAFMRLLSKMSYLVVAIVLSLITSIVAPGVGFVVPRIATTEGEWLLHIIISYVLTVGVLFNYLASTLTSPGTVTECCGNIPSAFRPRAIAFAGGAGCDSGTRCGANGCKVDSGTRCGSDGAGEVAPPEGSAVKGAGPTAARYSSGGEGGRSSASIEEEPVGDQDKRVQVACSVRGPTDAANGRNQHDCSGRGGGAAGRVPLEAAAVDAAATGGGSDGAANTPSPSITVPLRAEMELAPQYSYAHLRYCWPCRGPQTHGSHHCYICGRCVVDHDHHCPFIANCVGRANLRNFISFLGFTTIAMVYCSVMSAWLLIRDRRQASEAVETAAIMARRSYAAATAVAAAGGGSWFLRGLAPLMPRIDAAATYGLTLVARTPLHLSVAAYILIVSLAILASVAVLLSQTLRHAVRVFSGVDPAAAERIARHHVHPASDAAALEVADLGGWAATIGCLRRVMFGNSGVDNSIWMWVWPMWGPPPGVLVEPLPASECPNLEPLPRAGGVSGGGSTFIKTIREMVLSTTGTAAARVHSINSKAKTQ</sequence>
<protein>
    <recommendedName>
        <fullName evidence="8">S-acyltransferase</fullName>
        <ecNumber evidence="8">2.3.1.225</ecNumber>
    </recommendedName>
    <alternativeName>
        <fullName evidence="8">Palmitoyltransferase</fullName>
    </alternativeName>
</protein>
<evidence type="ECO:0000256" key="3">
    <source>
        <dbReference type="ARBA" id="ARBA00022679"/>
    </source>
</evidence>
<dbReference type="InterPro" id="IPR039859">
    <property type="entry name" value="PFA4/ZDH16/20/ERF2-like"/>
</dbReference>
<evidence type="ECO:0000256" key="1">
    <source>
        <dbReference type="ARBA" id="ARBA00004141"/>
    </source>
</evidence>
<evidence type="ECO:0000256" key="5">
    <source>
        <dbReference type="ARBA" id="ARBA00022989"/>
    </source>
</evidence>
<dbReference type="EC" id="2.3.1.225" evidence="8"/>
<evidence type="ECO:0000256" key="4">
    <source>
        <dbReference type="ARBA" id="ARBA00022692"/>
    </source>
</evidence>
<comment type="domain">
    <text evidence="8">The DHHC domain is required for palmitoyltransferase activity.</text>
</comment>
<proteinExistence type="inferred from homology"/>
<keyword evidence="3 8" id="KW-0808">Transferase</keyword>
<dbReference type="PROSITE" id="PS50216">
    <property type="entry name" value="DHHC"/>
    <property type="match status" value="1"/>
</dbReference>
<name>A0A8J4C405_9CHLO</name>
<comment type="similarity">
    <text evidence="2 8">Belongs to the DHHC palmitoyltransferase family.</text>
</comment>
<dbReference type="Proteomes" id="UP000747110">
    <property type="component" value="Unassembled WGS sequence"/>
</dbReference>
<dbReference type="AlphaFoldDB" id="A0A8J4C405"/>
<feature type="transmembrane region" description="Helical" evidence="8">
    <location>
        <begin position="118"/>
        <end position="138"/>
    </location>
</feature>
<keyword evidence="4 8" id="KW-0812">Transmembrane</keyword>
<keyword evidence="7 8" id="KW-0012">Acyltransferase</keyword>
<dbReference type="PANTHER" id="PTHR12246">
    <property type="entry name" value="PALMITOYLTRANSFERASE ZDHHC16"/>
    <property type="match status" value="1"/>
</dbReference>
<feature type="transmembrane region" description="Helical" evidence="8">
    <location>
        <begin position="451"/>
        <end position="474"/>
    </location>
</feature>
<feature type="transmembrane region" description="Helical" evidence="8">
    <location>
        <begin position="365"/>
        <end position="388"/>
    </location>
</feature>
<dbReference type="GO" id="GO:0019706">
    <property type="term" value="F:protein-cysteine S-palmitoyltransferase activity"/>
    <property type="evidence" value="ECO:0007669"/>
    <property type="project" value="UniProtKB-EC"/>
</dbReference>
<keyword evidence="6 8" id="KW-0472">Membrane</keyword>
<keyword evidence="5 8" id="KW-1133">Transmembrane helix</keyword>
<keyword evidence="10" id="KW-1185">Reference proteome</keyword>
<dbReference type="Pfam" id="PF01529">
    <property type="entry name" value="DHHC"/>
    <property type="match status" value="1"/>
</dbReference>
<dbReference type="InterPro" id="IPR001594">
    <property type="entry name" value="Palmitoyltrfase_DHHC"/>
</dbReference>
<evidence type="ECO:0000313" key="10">
    <source>
        <dbReference type="Proteomes" id="UP000747110"/>
    </source>
</evidence>
<evidence type="ECO:0000256" key="6">
    <source>
        <dbReference type="ARBA" id="ARBA00023136"/>
    </source>
</evidence>
<dbReference type="OrthoDB" id="4096362at2759"/>
<comment type="caution">
    <text evidence="9">The sequence shown here is derived from an EMBL/GenBank/DDBJ whole genome shotgun (WGS) entry which is preliminary data.</text>
</comment>
<feature type="non-terminal residue" evidence="9">
    <location>
        <position position="611"/>
    </location>
</feature>